<protein>
    <submittedName>
        <fullName evidence="1">Uncharacterized protein</fullName>
    </submittedName>
</protein>
<name>A0ACB7T640_HYAAI</name>
<evidence type="ECO:0000313" key="1">
    <source>
        <dbReference type="EMBL" id="KAH6940867.1"/>
    </source>
</evidence>
<reference evidence="1" key="1">
    <citation type="submission" date="2020-05" db="EMBL/GenBank/DDBJ databases">
        <title>Large-scale comparative analyses of tick genomes elucidate their genetic diversity and vector capacities.</title>
        <authorList>
            <person name="Jia N."/>
            <person name="Wang J."/>
            <person name="Shi W."/>
            <person name="Du L."/>
            <person name="Sun Y."/>
            <person name="Zhan W."/>
            <person name="Jiang J."/>
            <person name="Wang Q."/>
            <person name="Zhang B."/>
            <person name="Ji P."/>
            <person name="Sakyi L.B."/>
            <person name="Cui X."/>
            <person name="Yuan T."/>
            <person name="Jiang B."/>
            <person name="Yang W."/>
            <person name="Lam T.T.-Y."/>
            <person name="Chang Q."/>
            <person name="Ding S."/>
            <person name="Wang X."/>
            <person name="Zhu J."/>
            <person name="Ruan X."/>
            <person name="Zhao L."/>
            <person name="Wei J."/>
            <person name="Que T."/>
            <person name="Du C."/>
            <person name="Cheng J."/>
            <person name="Dai P."/>
            <person name="Han X."/>
            <person name="Huang E."/>
            <person name="Gao Y."/>
            <person name="Liu J."/>
            <person name="Shao H."/>
            <person name="Ye R."/>
            <person name="Li L."/>
            <person name="Wei W."/>
            <person name="Wang X."/>
            <person name="Wang C."/>
            <person name="Yang T."/>
            <person name="Huo Q."/>
            <person name="Li W."/>
            <person name="Guo W."/>
            <person name="Chen H."/>
            <person name="Zhou L."/>
            <person name="Ni X."/>
            <person name="Tian J."/>
            <person name="Zhou Y."/>
            <person name="Sheng Y."/>
            <person name="Liu T."/>
            <person name="Pan Y."/>
            <person name="Xia L."/>
            <person name="Li J."/>
            <person name="Zhao F."/>
            <person name="Cao W."/>
        </authorList>
    </citation>
    <scope>NUCLEOTIDE SEQUENCE</scope>
    <source>
        <strain evidence="1">Hyas-2018</strain>
    </source>
</reference>
<evidence type="ECO:0000313" key="2">
    <source>
        <dbReference type="Proteomes" id="UP000821845"/>
    </source>
</evidence>
<gene>
    <name evidence="1" type="ORF">HPB50_009106</name>
</gene>
<comment type="caution">
    <text evidence="1">The sequence shown here is derived from an EMBL/GenBank/DDBJ whole genome shotgun (WGS) entry which is preliminary data.</text>
</comment>
<dbReference type="Proteomes" id="UP000821845">
    <property type="component" value="Chromosome 11"/>
</dbReference>
<accession>A0ACB7T640</accession>
<dbReference type="EMBL" id="CM023491">
    <property type="protein sequence ID" value="KAH6940867.1"/>
    <property type="molecule type" value="Genomic_DNA"/>
</dbReference>
<organism evidence="1 2">
    <name type="scientific">Hyalomma asiaticum</name>
    <name type="common">Tick</name>
    <dbReference type="NCBI Taxonomy" id="266040"/>
    <lineage>
        <taxon>Eukaryota</taxon>
        <taxon>Metazoa</taxon>
        <taxon>Ecdysozoa</taxon>
        <taxon>Arthropoda</taxon>
        <taxon>Chelicerata</taxon>
        <taxon>Arachnida</taxon>
        <taxon>Acari</taxon>
        <taxon>Parasitiformes</taxon>
        <taxon>Ixodida</taxon>
        <taxon>Ixodoidea</taxon>
        <taxon>Ixodidae</taxon>
        <taxon>Hyalomminae</taxon>
        <taxon>Hyalomma</taxon>
    </lineage>
</organism>
<sequence>MAEHEPHPGRQCRSVSFDDGKRRVIATELDPEVDPLKLKPIVGRVPTPRPSLTDCVASPTSPPERHGEGSSAASQDEAVLNTELLLTRLTLECAGEADKERSADESSLRCERGEGVTEDAAAKQRAAAEMEGPMALHEPPLGRRCPSVSFDDGKRRVIATELDPEVDPLKLKPIAGRVPTPRPSLTDCVTSPKGHRKGFCAATQNEAGLNTELLLTRLTPECAGEANKELAADETSLRCERGEGATEDGAAAAKQRAADDLSSEGGSSSLTE</sequence>
<proteinExistence type="predicted"/>
<keyword evidence="2" id="KW-1185">Reference proteome</keyword>